<dbReference type="EMBL" id="CP029822">
    <property type="protein sequence ID" value="AZS49648.1"/>
    <property type="molecule type" value="Genomic_DNA"/>
</dbReference>
<feature type="transmembrane region" description="Helical" evidence="1">
    <location>
        <begin position="21"/>
        <end position="45"/>
    </location>
</feature>
<dbReference type="Proteomes" id="UP000273143">
    <property type="component" value="Chromosome"/>
</dbReference>
<keyword evidence="1" id="KW-1133">Transmembrane helix</keyword>
<name>A0A3S9XBH1_9GAMM</name>
<keyword evidence="3" id="KW-1185">Reference proteome</keyword>
<organism evidence="2 3">
    <name type="scientific">Entomomonas moraniae</name>
    <dbReference type="NCBI Taxonomy" id="2213226"/>
    <lineage>
        <taxon>Bacteria</taxon>
        <taxon>Pseudomonadati</taxon>
        <taxon>Pseudomonadota</taxon>
        <taxon>Gammaproteobacteria</taxon>
        <taxon>Pseudomonadales</taxon>
        <taxon>Pseudomonadaceae</taxon>
        <taxon>Entomomonas</taxon>
    </lineage>
</organism>
<reference evidence="3" key="1">
    <citation type="submission" date="2018-06" db="EMBL/GenBank/DDBJ databases">
        <title>Complete genome of Pseudomonas insecticola strain QZS01.</title>
        <authorList>
            <person name="Wang J."/>
            <person name="Su Q."/>
        </authorList>
    </citation>
    <scope>NUCLEOTIDE SEQUENCE [LARGE SCALE GENOMIC DNA]</scope>
    <source>
        <strain evidence="3">QZS01</strain>
    </source>
</reference>
<dbReference type="RefSeq" id="WP_127161840.1">
    <property type="nucleotide sequence ID" value="NZ_CP029822.1"/>
</dbReference>
<gene>
    <name evidence="2" type="ORF">DM558_02120</name>
</gene>
<sequence length="171" mass="19900">MSNSVNSSTSNHIDLQARLSWFAYVRSIIGFVIILAIVGVIDYIFFRNSNAIFYSILGVVTLIYWGLVILSTRAVKVYSDEDGVWIFAGIFPWNRGSSGIKWRDLDEAVYYTGFFSWLFKSYTIKLTHRYTKTNEIVVADVWRGNKLVKQINDKHMEMIKHLDKQDELIER</sequence>
<protein>
    <submittedName>
        <fullName evidence="2">Uncharacterized protein</fullName>
    </submittedName>
</protein>
<keyword evidence="1" id="KW-0472">Membrane</keyword>
<dbReference type="AlphaFoldDB" id="A0A3S9XBH1"/>
<evidence type="ECO:0000313" key="2">
    <source>
        <dbReference type="EMBL" id="AZS49648.1"/>
    </source>
</evidence>
<feature type="transmembrane region" description="Helical" evidence="1">
    <location>
        <begin position="51"/>
        <end position="70"/>
    </location>
</feature>
<accession>A0A3S9XBH1</accession>
<keyword evidence="1" id="KW-0812">Transmembrane</keyword>
<evidence type="ECO:0000313" key="3">
    <source>
        <dbReference type="Proteomes" id="UP000273143"/>
    </source>
</evidence>
<proteinExistence type="predicted"/>
<dbReference type="KEGG" id="emo:DM558_02120"/>
<evidence type="ECO:0000256" key="1">
    <source>
        <dbReference type="SAM" id="Phobius"/>
    </source>
</evidence>